<dbReference type="SUPFAM" id="SSF46689">
    <property type="entry name" value="Homeodomain-like"/>
    <property type="match status" value="1"/>
</dbReference>
<dbReference type="InterPro" id="IPR001647">
    <property type="entry name" value="HTH_TetR"/>
</dbReference>
<evidence type="ECO:0000313" key="4">
    <source>
        <dbReference type="EMBL" id="HJE51253.1"/>
    </source>
</evidence>
<dbReference type="InterPro" id="IPR041484">
    <property type="entry name" value="TetR_C_25"/>
</dbReference>
<gene>
    <name evidence="4" type="ORF">K8V15_04635</name>
</gene>
<reference evidence="4" key="2">
    <citation type="submission" date="2021-09" db="EMBL/GenBank/DDBJ databases">
        <authorList>
            <person name="Gilroy R."/>
        </authorList>
    </citation>
    <scope>NUCLEOTIDE SEQUENCE</scope>
    <source>
        <strain evidence="4">ChiGjej3B3-7470</strain>
    </source>
</reference>
<dbReference type="AlphaFoldDB" id="A0A921EMI9"/>
<dbReference type="Pfam" id="PF17933">
    <property type="entry name" value="TetR_C_25"/>
    <property type="match status" value="1"/>
</dbReference>
<name>A0A921EMI9_9ACTN</name>
<proteinExistence type="predicted"/>
<feature type="domain" description="HTH tetR-type" evidence="3">
    <location>
        <begin position="5"/>
        <end position="65"/>
    </location>
</feature>
<organism evidence="4 5">
    <name type="scientific">Tessaracoccus flavescens</name>
    <dbReference type="NCBI Taxonomy" id="399497"/>
    <lineage>
        <taxon>Bacteria</taxon>
        <taxon>Bacillati</taxon>
        <taxon>Actinomycetota</taxon>
        <taxon>Actinomycetes</taxon>
        <taxon>Propionibacteriales</taxon>
        <taxon>Propionibacteriaceae</taxon>
        <taxon>Tessaracoccus</taxon>
    </lineage>
</organism>
<comment type="caution">
    <text evidence="4">The sequence shown here is derived from an EMBL/GenBank/DDBJ whole genome shotgun (WGS) entry which is preliminary data.</text>
</comment>
<protein>
    <submittedName>
        <fullName evidence="4">TetR family transcriptional regulator</fullName>
    </submittedName>
</protein>
<dbReference type="GO" id="GO:0003677">
    <property type="term" value="F:DNA binding"/>
    <property type="evidence" value="ECO:0007669"/>
    <property type="project" value="UniProtKB-UniRule"/>
</dbReference>
<keyword evidence="1 2" id="KW-0238">DNA-binding</keyword>
<evidence type="ECO:0000256" key="1">
    <source>
        <dbReference type="ARBA" id="ARBA00023125"/>
    </source>
</evidence>
<sequence>MTDDRTTKARLRDAAIALVAEGGLPAATARAVAERADASLGLIRHHFGSMAKLIEACDHHIAARIREGKERAIAAGGGFDALSAVRATGSDHVMGYLAMRLGEDSPGISALVDLIIADAREYIEAGVEAGMLLESKDESARAAMVSIFALGSLVLHRHLSRHLDVDVRSAQLSDQPGFPRYLLVQMEIFSSMLHPHVLDQYSSLIESLKEGSHD</sequence>
<dbReference type="Gene3D" id="1.10.357.10">
    <property type="entry name" value="Tetracycline Repressor, domain 2"/>
    <property type="match status" value="1"/>
</dbReference>
<accession>A0A921EMI9</accession>
<dbReference type="PROSITE" id="PS50977">
    <property type="entry name" value="HTH_TETR_2"/>
    <property type="match status" value="1"/>
</dbReference>
<feature type="DNA-binding region" description="H-T-H motif" evidence="2">
    <location>
        <begin position="28"/>
        <end position="47"/>
    </location>
</feature>
<evidence type="ECO:0000256" key="2">
    <source>
        <dbReference type="PROSITE-ProRule" id="PRU00335"/>
    </source>
</evidence>
<dbReference type="PROSITE" id="PS01081">
    <property type="entry name" value="HTH_TETR_1"/>
    <property type="match status" value="1"/>
</dbReference>
<evidence type="ECO:0000259" key="3">
    <source>
        <dbReference type="PROSITE" id="PS50977"/>
    </source>
</evidence>
<dbReference type="EMBL" id="DYZF01000115">
    <property type="protein sequence ID" value="HJE51253.1"/>
    <property type="molecule type" value="Genomic_DNA"/>
</dbReference>
<reference evidence="4" key="1">
    <citation type="journal article" date="2021" name="PeerJ">
        <title>Extensive microbial diversity within the chicken gut microbiome revealed by metagenomics and culture.</title>
        <authorList>
            <person name="Gilroy R."/>
            <person name="Ravi A."/>
            <person name="Getino M."/>
            <person name="Pursley I."/>
            <person name="Horton D.L."/>
            <person name="Alikhan N.F."/>
            <person name="Baker D."/>
            <person name="Gharbi K."/>
            <person name="Hall N."/>
            <person name="Watson M."/>
            <person name="Adriaenssens E.M."/>
            <person name="Foster-Nyarko E."/>
            <person name="Jarju S."/>
            <person name="Secka A."/>
            <person name="Antonio M."/>
            <person name="Oren A."/>
            <person name="Chaudhuri R.R."/>
            <person name="La Ragione R."/>
            <person name="Hildebrand F."/>
            <person name="Pallen M.J."/>
        </authorList>
    </citation>
    <scope>NUCLEOTIDE SEQUENCE</scope>
    <source>
        <strain evidence="4">ChiGjej3B3-7470</strain>
    </source>
</reference>
<dbReference type="Proteomes" id="UP000712713">
    <property type="component" value="Unassembled WGS sequence"/>
</dbReference>
<dbReference type="InterPro" id="IPR009057">
    <property type="entry name" value="Homeodomain-like_sf"/>
</dbReference>
<evidence type="ECO:0000313" key="5">
    <source>
        <dbReference type="Proteomes" id="UP000712713"/>
    </source>
</evidence>
<dbReference type="Pfam" id="PF00440">
    <property type="entry name" value="TetR_N"/>
    <property type="match status" value="1"/>
</dbReference>
<dbReference type="InterPro" id="IPR023772">
    <property type="entry name" value="DNA-bd_HTH_TetR-type_CS"/>
</dbReference>